<dbReference type="EMBL" id="CAXLJM020000036">
    <property type="protein sequence ID" value="CAL8105291.1"/>
    <property type="molecule type" value="Genomic_DNA"/>
</dbReference>
<evidence type="ECO:0000313" key="2">
    <source>
        <dbReference type="EMBL" id="CAL8105291.1"/>
    </source>
</evidence>
<keyword evidence="3" id="KW-1185">Reference proteome</keyword>
<name>A0ABP1QJF3_9HEXA</name>
<proteinExistence type="predicted"/>
<feature type="region of interest" description="Disordered" evidence="1">
    <location>
        <begin position="484"/>
        <end position="507"/>
    </location>
</feature>
<comment type="caution">
    <text evidence="2">The sequence shown here is derived from an EMBL/GenBank/DDBJ whole genome shotgun (WGS) entry which is preliminary data.</text>
</comment>
<reference evidence="2 3" key="1">
    <citation type="submission" date="2024-08" db="EMBL/GenBank/DDBJ databases">
        <authorList>
            <person name="Cucini C."/>
            <person name="Frati F."/>
        </authorList>
    </citation>
    <scope>NUCLEOTIDE SEQUENCE [LARGE SCALE GENOMIC DNA]</scope>
</reference>
<dbReference type="Proteomes" id="UP001642540">
    <property type="component" value="Unassembled WGS sequence"/>
</dbReference>
<accession>A0ABP1QJF3</accession>
<protein>
    <submittedName>
        <fullName evidence="2">Uncharacterized protein</fullName>
    </submittedName>
</protein>
<evidence type="ECO:0000313" key="3">
    <source>
        <dbReference type="Proteomes" id="UP001642540"/>
    </source>
</evidence>
<gene>
    <name evidence="2" type="ORF">ODALV1_LOCUS12017</name>
</gene>
<organism evidence="2 3">
    <name type="scientific">Orchesella dallaii</name>
    <dbReference type="NCBI Taxonomy" id="48710"/>
    <lineage>
        <taxon>Eukaryota</taxon>
        <taxon>Metazoa</taxon>
        <taxon>Ecdysozoa</taxon>
        <taxon>Arthropoda</taxon>
        <taxon>Hexapoda</taxon>
        <taxon>Collembola</taxon>
        <taxon>Entomobryomorpha</taxon>
        <taxon>Entomobryoidea</taxon>
        <taxon>Orchesellidae</taxon>
        <taxon>Orchesellinae</taxon>
        <taxon>Orchesella</taxon>
    </lineage>
</organism>
<sequence length="507" mass="58702">MDSQQPDGIPTQSDTNLDHVEDKGKYLILRNTGAKKPTFYAPMSGKRYLDGQQRKPVVDFIGQPNFDDQSSPLWKMSMSSVRERFERYYETKEELPLKCPLKMIDLPQPRSVPVGMVESGVVLYAKNPSDFYILLEKPGFYKLEESEWNRIFPEFKTGPEAFRGLQMLLNWFYQRYDVLGIRRKVSFDQPEVGTLVVVKAIKKVKHSVEEANESGAEKEEIMCQFRRGIVTYVELERKINNPSLLFTVYLLDFGYDVIVSEWFLHPLMKPFNYIAPLALRCCLFGISSVAEEWDSSGIQYFHDTLLKYRDASFAFEFRQIPIQSIYQSVVPVNRSYLVSVDVRKYNMETKSIEYLLNITEEMIKMWRGIPWNLFPSRPKVMRGTNIYVGKGEPSSRNKDGGDVPFRTAMLLTPYLPRLYEPLPETVLKRELDRLFRMRSNALDDVMGMHNRLILRLPDPKKQLGKPASVMISCQEAKALVAAPPIVDDKMKDEEESNTSHQPAKMEK</sequence>
<evidence type="ECO:0000256" key="1">
    <source>
        <dbReference type="SAM" id="MobiDB-lite"/>
    </source>
</evidence>